<evidence type="ECO:0000313" key="4">
    <source>
        <dbReference type="Proteomes" id="UP001244011"/>
    </source>
</evidence>
<reference evidence="3" key="1">
    <citation type="submission" date="2023-06" db="EMBL/GenBank/DDBJ databases">
        <title>Genome-scale phylogeny and comparative genomics of the fungal order Sordariales.</title>
        <authorList>
            <consortium name="Lawrence Berkeley National Laboratory"/>
            <person name="Hensen N."/>
            <person name="Bonometti L."/>
            <person name="Westerberg I."/>
            <person name="Brannstrom I.O."/>
            <person name="Guillou S."/>
            <person name="Cros-Aarteil S."/>
            <person name="Calhoun S."/>
            <person name="Haridas S."/>
            <person name="Kuo A."/>
            <person name="Mondo S."/>
            <person name="Pangilinan J."/>
            <person name="Riley R."/>
            <person name="Labutti K."/>
            <person name="Andreopoulos B."/>
            <person name="Lipzen A."/>
            <person name="Chen C."/>
            <person name="Yanf M."/>
            <person name="Daum C."/>
            <person name="Ng V."/>
            <person name="Clum A."/>
            <person name="Steindorff A."/>
            <person name="Ohm R."/>
            <person name="Martin F."/>
            <person name="Silar P."/>
            <person name="Natvig D."/>
            <person name="Lalanne C."/>
            <person name="Gautier V."/>
            <person name="Ament-Velasquez S.L."/>
            <person name="Kruys A."/>
            <person name="Hutchinson M.I."/>
            <person name="Powell A.J."/>
            <person name="Barry K."/>
            <person name="Miller A.N."/>
            <person name="Grigoriev I.V."/>
            <person name="Debuchy R."/>
            <person name="Gladieux P."/>
            <person name="Thoren M.H."/>
            <person name="Johannesson H."/>
        </authorList>
    </citation>
    <scope>NUCLEOTIDE SEQUENCE</scope>
    <source>
        <strain evidence="3">8032-3</strain>
    </source>
</reference>
<proteinExistence type="predicted"/>
<keyword evidence="4" id="KW-1185">Reference proteome</keyword>
<organism evidence="3 4">
    <name type="scientific">Phialemonium atrogriseum</name>
    <dbReference type="NCBI Taxonomy" id="1093897"/>
    <lineage>
        <taxon>Eukaryota</taxon>
        <taxon>Fungi</taxon>
        <taxon>Dikarya</taxon>
        <taxon>Ascomycota</taxon>
        <taxon>Pezizomycotina</taxon>
        <taxon>Sordariomycetes</taxon>
        <taxon>Sordariomycetidae</taxon>
        <taxon>Cephalothecales</taxon>
        <taxon>Cephalothecaceae</taxon>
        <taxon>Phialemonium</taxon>
    </lineage>
</organism>
<dbReference type="AlphaFoldDB" id="A0AAJ0C4I8"/>
<evidence type="ECO:0000256" key="2">
    <source>
        <dbReference type="SAM" id="Phobius"/>
    </source>
</evidence>
<sequence length="150" mass="16067">MTFGIPLFPLLSPDQGLKWNSKVSCGSGVGARDFSTILPTYIPSLSLGDILLISVVLYFGRLMHSGYGGRGKSMSSLISVLFLSFLSFVTTAYDCMAHRPPPGESSSIREGPRPRTPTPGNAASPSHSPHFAPCHFSFLHDTPAFQAHTG</sequence>
<protein>
    <submittedName>
        <fullName evidence="3">Uncharacterized protein</fullName>
    </submittedName>
</protein>
<evidence type="ECO:0000313" key="3">
    <source>
        <dbReference type="EMBL" id="KAK1768574.1"/>
    </source>
</evidence>
<feature type="region of interest" description="Disordered" evidence="1">
    <location>
        <begin position="100"/>
        <end position="129"/>
    </location>
</feature>
<keyword evidence="2" id="KW-1133">Transmembrane helix</keyword>
<evidence type="ECO:0000256" key="1">
    <source>
        <dbReference type="SAM" id="MobiDB-lite"/>
    </source>
</evidence>
<dbReference type="Proteomes" id="UP001244011">
    <property type="component" value="Unassembled WGS sequence"/>
</dbReference>
<comment type="caution">
    <text evidence="3">The sequence shown here is derived from an EMBL/GenBank/DDBJ whole genome shotgun (WGS) entry which is preliminary data.</text>
</comment>
<feature type="transmembrane region" description="Helical" evidence="2">
    <location>
        <begin position="41"/>
        <end position="62"/>
    </location>
</feature>
<accession>A0AAJ0C4I8</accession>
<dbReference type="GeneID" id="85307265"/>
<name>A0AAJ0C4I8_9PEZI</name>
<dbReference type="RefSeq" id="XP_060284787.1">
    <property type="nucleotide sequence ID" value="XM_060424078.1"/>
</dbReference>
<keyword evidence="2" id="KW-0472">Membrane</keyword>
<dbReference type="EMBL" id="MU839005">
    <property type="protein sequence ID" value="KAK1768574.1"/>
    <property type="molecule type" value="Genomic_DNA"/>
</dbReference>
<keyword evidence="2" id="KW-0812">Transmembrane</keyword>
<feature type="transmembrane region" description="Helical" evidence="2">
    <location>
        <begin position="74"/>
        <end position="93"/>
    </location>
</feature>
<gene>
    <name evidence="3" type="ORF">QBC33DRAFT_383341</name>
</gene>